<comment type="function">
    <text evidence="6">Component of the Mediator complex, a coactivator involved in the regulated transcription of nearly all RNA polymerase II-dependent genes. Mediator functions as a bridge to convey information from gene-specific regulatory proteins to the basal RNA polymerase II transcription machinery. Mediator is recruited to promoters by direct interactions with regulatory proteins and serves as a scaffold for the assembly of a functional preinitiation complex with RNA polymerase II and the general transcription factors.</text>
</comment>
<dbReference type="Pfam" id="PF04934">
    <property type="entry name" value="Med6"/>
    <property type="match status" value="1"/>
</dbReference>
<dbReference type="VEuPathDB" id="CryptoDB:GNI_084240"/>
<dbReference type="AlphaFoldDB" id="A0A023B645"/>
<dbReference type="GO" id="GO:0016592">
    <property type="term" value="C:mediator complex"/>
    <property type="evidence" value="ECO:0007669"/>
    <property type="project" value="InterPro"/>
</dbReference>
<keyword evidence="4 6" id="KW-0804">Transcription</keyword>
<evidence type="ECO:0000256" key="6">
    <source>
        <dbReference type="RuleBase" id="RU364143"/>
    </source>
</evidence>
<dbReference type="GeneID" id="22913023"/>
<dbReference type="InterPro" id="IPR007018">
    <property type="entry name" value="Mediator_Med6"/>
</dbReference>
<evidence type="ECO:0000256" key="4">
    <source>
        <dbReference type="ARBA" id="ARBA00023163"/>
    </source>
</evidence>
<dbReference type="OrthoDB" id="344220at2759"/>
<dbReference type="GO" id="GO:0003712">
    <property type="term" value="F:transcription coregulator activity"/>
    <property type="evidence" value="ECO:0007669"/>
    <property type="project" value="InterPro"/>
</dbReference>
<dbReference type="RefSeq" id="XP_011134101.1">
    <property type="nucleotide sequence ID" value="XM_011135799.1"/>
</dbReference>
<dbReference type="PANTHER" id="PTHR13104">
    <property type="entry name" value="MED-6-RELATED"/>
    <property type="match status" value="1"/>
</dbReference>
<evidence type="ECO:0000256" key="5">
    <source>
        <dbReference type="ARBA" id="ARBA00023242"/>
    </source>
</evidence>
<comment type="similarity">
    <text evidence="2 6">Belongs to the Mediator complex subunit 6 family.</text>
</comment>
<gene>
    <name evidence="6" type="primary">MED6</name>
    <name evidence="7" type="ORF">GNI_084240</name>
</gene>
<evidence type="ECO:0000256" key="1">
    <source>
        <dbReference type="ARBA" id="ARBA00004123"/>
    </source>
</evidence>
<dbReference type="GO" id="GO:0006357">
    <property type="term" value="P:regulation of transcription by RNA polymerase II"/>
    <property type="evidence" value="ECO:0007669"/>
    <property type="project" value="InterPro"/>
</dbReference>
<evidence type="ECO:0000256" key="3">
    <source>
        <dbReference type="ARBA" id="ARBA00023015"/>
    </source>
</evidence>
<comment type="subcellular location">
    <subcellularLocation>
        <location evidence="1 6">Nucleus</location>
    </subcellularLocation>
</comment>
<keyword evidence="3 6" id="KW-0805">Transcription regulation</keyword>
<keyword evidence="5 6" id="KW-0539">Nucleus</keyword>
<organism evidence="7 8">
    <name type="scientific">Gregarina niphandrodes</name>
    <name type="common">Septate eugregarine</name>
    <dbReference type="NCBI Taxonomy" id="110365"/>
    <lineage>
        <taxon>Eukaryota</taxon>
        <taxon>Sar</taxon>
        <taxon>Alveolata</taxon>
        <taxon>Apicomplexa</taxon>
        <taxon>Conoidasida</taxon>
        <taxon>Gregarinasina</taxon>
        <taxon>Eugregarinorida</taxon>
        <taxon>Gregarinidae</taxon>
        <taxon>Gregarina</taxon>
    </lineage>
</organism>
<evidence type="ECO:0000256" key="2">
    <source>
        <dbReference type="ARBA" id="ARBA00007526"/>
    </source>
</evidence>
<evidence type="ECO:0000313" key="8">
    <source>
        <dbReference type="Proteomes" id="UP000019763"/>
    </source>
</evidence>
<dbReference type="eggNOG" id="ENOG502SRH4">
    <property type="taxonomic scope" value="Eukaryota"/>
</dbReference>
<evidence type="ECO:0000313" key="7">
    <source>
        <dbReference type="EMBL" id="EZG65147.1"/>
    </source>
</evidence>
<dbReference type="InterPro" id="IPR038566">
    <property type="entry name" value="Mediator_Med6_sf"/>
</dbReference>
<protein>
    <recommendedName>
        <fullName evidence="6">Mediator of RNA polymerase II transcription subunit 6</fullName>
    </recommendedName>
    <alternativeName>
        <fullName evidence="6">Mediator complex subunit 6</fullName>
    </alternativeName>
</protein>
<keyword evidence="6" id="KW-0010">Activator</keyword>
<reference evidence="7" key="1">
    <citation type="submission" date="2013-12" db="EMBL/GenBank/DDBJ databases">
        <authorList>
            <person name="Omoto C.K."/>
            <person name="Sibley D."/>
            <person name="Venepally P."/>
            <person name="Hadjithomas M."/>
            <person name="Karamycheva S."/>
            <person name="Brunk B."/>
            <person name="Roos D."/>
            <person name="Caler E."/>
            <person name="Lorenzi H."/>
        </authorList>
    </citation>
    <scope>NUCLEOTIDE SEQUENCE</scope>
</reference>
<dbReference type="EMBL" id="AFNH02000633">
    <property type="protein sequence ID" value="EZG65147.1"/>
    <property type="molecule type" value="Genomic_DNA"/>
</dbReference>
<comment type="subunit">
    <text evidence="6">Component of the Mediator complex.</text>
</comment>
<proteinExistence type="inferred from homology"/>
<keyword evidence="8" id="KW-1185">Reference proteome</keyword>
<name>A0A023B645_GRENI</name>
<comment type="caution">
    <text evidence="7">The sequence shown here is derived from an EMBL/GenBank/DDBJ whole genome shotgun (WGS) entry which is preliminary data.</text>
</comment>
<dbReference type="Proteomes" id="UP000019763">
    <property type="component" value="Unassembled WGS sequence"/>
</dbReference>
<dbReference type="Gene3D" id="3.10.450.580">
    <property type="entry name" value="Mediator complex, subunit Med6"/>
    <property type="match status" value="1"/>
</dbReference>
<dbReference type="OMA" id="STWIVPN"/>
<accession>A0A023B645</accession>
<sequence length="181" mass="20605">MAPEPPFQEDKPELQAESFTAPLFLQRELLSDQNVLDYFYESKFFDTSSANQRRRKGHRVAEDGEGVEYVLLLSNAAGKGQLMQPPVGYPYNVQNQFGVHLISRVNKRNNVQVPERVYYSISGVIYQAPALQKLVIHKLYKAAITLDKVLSLLTSMCHWNVLSSYNWKAAIDVLSILKDVK</sequence>